<feature type="compositionally biased region" description="Low complexity" evidence="1">
    <location>
        <begin position="155"/>
        <end position="169"/>
    </location>
</feature>
<dbReference type="EMBL" id="JBHSKY010000002">
    <property type="protein sequence ID" value="MFC5277665.1"/>
    <property type="molecule type" value="Genomic_DNA"/>
</dbReference>
<dbReference type="InterPro" id="IPR051888">
    <property type="entry name" value="UPF0148_domain"/>
</dbReference>
<name>A0ABD5QY91_9EURY</name>
<dbReference type="RefSeq" id="WP_256410678.1">
    <property type="nucleotide sequence ID" value="NZ_JANHDM010000002.1"/>
</dbReference>
<accession>A0ABD5QY91</accession>
<feature type="compositionally biased region" description="Low complexity" evidence="1">
    <location>
        <begin position="88"/>
        <end position="120"/>
    </location>
</feature>
<dbReference type="PANTHER" id="PTHR16537:SF1">
    <property type="entry name" value="PROTEIN ZNRD2"/>
    <property type="match status" value="1"/>
</dbReference>
<proteinExistence type="predicted"/>
<evidence type="ECO:0000313" key="2">
    <source>
        <dbReference type="EMBL" id="MFC5277665.1"/>
    </source>
</evidence>
<gene>
    <name evidence="2" type="ORF">ACFPM1_02610</name>
</gene>
<feature type="compositionally biased region" description="Basic and acidic residues" evidence="1">
    <location>
        <begin position="8"/>
        <end position="30"/>
    </location>
</feature>
<comment type="caution">
    <text evidence="2">The sequence shown here is derived from an EMBL/GenBank/DDBJ whole genome shotgun (WGS) entry which is preliminary data.</text>
</comment>
<evidence type="ECO:0000313" key="3">
    <source>
        <dbReference type="Proteomes" id="UP001596118"/>
    </source>
</evidence>
<dbReference type="AlphaFoldDB" id="A0ABD5QY91"/>
<evidence type="ECO:0000256" key="1">
    <source>
        <dbReference type="SAM" id="MobiDB-lite"/>
    </source>
</evidence>
<reference evidence="2 3" key="1">
    <citation type="journal article" date="2019" name="Int. J. Syst. Evol. Microbiol.">
        <title>The Global Catalogue of Microorganisms (GCM) 10K type strain sequencing project: providing services to taxonomists for standard genome sequencing and annotation.</title>
        <authorList>
            <consortium name="The Broad Institute Genomics Platform"/>
            <consortium name="The Broad Institute Genome Sequencing Center for Infectious Disease"/>
            <person name="Wu L."/>
            <person name="Ma J."/>
        </authorList>
    </citation>
    <scope>NUCLEOTIDE SEQUENCE [LARGE SCALE GENOMIC DNA]</scope>
    <source>
        <strain evidence="2 3">CGMCC 1.12124</strain>
    </source>
</reference>
<keyword evidence="3" id="KW-1185">Reference proteome</keyword>
<sequence>MSDEFDKEAEREKLREKFAEDEKKREHTQRMSELLLQGATMTNRHCDACGDPIFRHDGREFCPTCHATEDGFEVPAADETGTEESEPTADAGSAATAGNAAATGDAAANAAAGDAAVANDPEPTGIEGARNASDGAVGRSPSTPEAGSRTSTPNAGSRTGTGEAAAGGTPIDDLAGGITAARESLTRTLNRFARAAEETDDPRRARDHLRAAREAAEALAALD</sequence>
<dbReference type="InterPro" id="IPR009563">
    <property type="entry name" value="SSSCA1"/>
</dbReference>
<feature type="compositionally biased region" description="Polar residues" evidence="1">
    <location>
        <begin position="140"/>
        <end position="154"/>
    </location>
</feature>
<feature type="region of interest" description="Disordered" evidence="1">
    <location>
        <begin position="75"/>
        <end position="178"/>
    </location>
</feature>
<dbReference type="PANTHER" id="PTHR16537">
    <property type="entry name" value="SJOEGREN SYNDROME/SCLERODERMA AUTOANTIGEN 1"/>
    <property type="match status" value="1"/>
</dbReference>
<dbReference type="Pfam" id="PF06677">
    <property type="entry name" value="Auto_anti-p27"/>
    <property type="match status" value="1"/>
</dbReference>
<dbReference type="Proteomes" id="UP001596118">
    <property type="component" value="Unassembled WGS sequence"/>
</dbReference>
<feature type="region of interest" description="Disordered" evidence="1">
    <location>
        <begin position="1"/>
        <end position="31"/>
    </location>
</feature>
<organism evidence="2 3">
    <name type="scientific">Halorubrum rubrum</name>
    <dbReference type="NCBI Taxonomy" id="1126240"/>
    <lineage>
        <taxon>Archaea</taxon>
        <taxon>Methanobacteriati</taxon>
        <taxon>Methanobacteriota</taxon>
        <taxon>Stenosarchaea group</taxon>
        <taxon>Halobacteria</taxon>
        <taxon>Halobacteriales</taxon>
        <taxon>Haloferacaceae</taxon>
        <taxon>Halorubrum</taxon>
    </lineage>
</organism>
<protein>
    <submittedName>
        <fullName evidence="2">Sjogren's syndrome/scleroderma autoantigen 1 family protein</fullName>
    </submittedName>
</protein>